<protein>
    <submittedName>
        <fullName evidence="1">Uncharacterized protein</fullName>
    </submittedName>
</protein>
<evidence type="ECO:0000313" key="2">
    <source>
        <dbReference type="Proteomes" id="UP000636709"/>
    </source>
</evidence>
<proteinExistence type="predicted"/>
<dbReference type="AlphaFoldDB" id="A0A835EBF9"/>
<reference evidence="1" key="1">
    <citation type="submission" date="2020-07" db="EMBL/GenBank/DDBJ databases">
        <title>Genome sequence and genetic diversity analysis of an under-domesticated orphan crop, white fonio (Digitaria exilis).</title>
        <authorList>
            <person name="Bennetzen J.L."/>
            <person name="Chen S."/>
            <person name="Ma X."/>
            <person name="Wang X."/>
            <person name="Yssel A.E.J."/>
            <person name="Chaluvadi S.R."/>
            <person name="Johnson M."/>
            <person name="Gangashetty P."/>
            <person name="Hamidou F."/>
            <person name="Sanogo M.D."/>
            <person name="Zwaenepoel A."/>
            <person name="Wallace J."/>
            <person name="Van De Peer Y."/>
            <person name="Van Deynze A."/>
        </authorList>
    </citation>
    <scope>NUCLEOTIDE SEQUENCE</scope>
    <source>
        <tissue evidence="1">Leaves</tissue>
    </source>
</reference>
<dbReference type="EMBL" id="JACEFO010002125">
    <property type="protein sequence ID" value="KAF8679051.1"/>
    <property type="molecule type" value="Genomic_DNA"/>
</dbReference>
<keyword evidence="2" id="KW-1185">Reference proteome</keyword>
<evidence type="ECO:0000313" key="1">
    <source>
        <dbReference type="EMBL" id="KAF8679051.1"/>
    </source>
</evidence>
<organism evidence="1 2">
    <name type="scientific">Digitaria exilis</name>
    <dbReference type="NCBI Taxonomy" id="1010633"/>
    <lineage>
        <taxon>Eukaryota</taxon>
        <taxon>Viridiplantae</taxon>
        <taxon>Streptophyta</taxon>
        <taxon>Embryophyta</taxon>
        <taxon>Tracheophyta</taxon>
        <taxon>Spermatophyta</taxon>
        <taxon>Magnoliopsida</taxon>
        <taxon>Liliopsida</taxon>
        <taxon>Poales</taxon>
        <taxon>Poaceae</taxon>
        <taxon>PACMAD clade</taxon>
        <taxon>Panicoideae</taxon>
        <taxon>Panicodae</taxon>
        <taxon>Paniceae</taxon>
        <taxon>Anthephorinae</taxon>
        <taxon>Digitaria</taxon>
    </lineage>
</organism>
<dbReference type="OrthoDB" id="684152at2759"/>
<name>A0A835EBF9_9POAL</name>
<sequence>MCLLQGRCNNDASSFRVLSVQHLRHGRGQKLHAIEYDSQRQSWNHHVDWDTLKNIEIEGNEQGKVMHAGNLIFWKYNCTSLLLLDTRKMQFSVLRVPCDINPKSYAIGEIEDGVCCLAAVDSVGELNTLHLRVWKLEKLEWKMEKEMQVRKVLGKHAPRGHSYYRVRKIPDLCDRVSDLVHPEDLITQEEGSQWSLCCCILLVITGVEVDARDNIEYATEIICTVSSFLICWAELQHNGDKEGLAEGAEIPETTVLQMHPHQAPRDDEGMVLLH</sequence>
<dbReference type="Proteomes" id="UP000636709">
    <property type="component" value="Unassembled WGS sequence"/>
</dbReference>
<accession>A0A835EBF9</accession>
<gene>
    <name evidence="1" type="ORF">HU200_045805</name>
</gene>
<dbReference type="PANTHER" id="PTHR33207">
    <property type="entry name" value="F-BOX DOMAIN CONTAINING PROTEIN-RELATED"/>
    <property type="match status" value="1"/>
</dbReference>
<comment type="caution">
    <text evidence="1">The sequence shown here is derived from an EMBL/GenBank/DDBJ whole genome shotgun (WGS) entry which is preliminary data.</text>
</comment>